<proteinExistence type="predicted"/>
<evidence type="ECO:0000313" key="1">
    <source>
        <dbReference type="EMBL" id="GFQ68553.1"/>
    </source>
</evidence>
<dbReference type="InterPro" id="IPR043070">
    <property type="entry name" value="Spidroin_repeat"/>
</dbReference>
<comment type="caution">
    <text evidence="1">The sequence shown here is derived from an EMBL/GenBank/DDBJ whole genome shotgun (WGS) entry which is preliminary data.</text>
</comment>
<keyword evidence="2" id="KW-1185">Reference proteome</keyword>
<dbReference type="OrthoDB" id="10205019at2759"/>
<organism evidence="1 2">
    <name type="scientific">Trichonephila clavata</name>
    <name type="common">Joro spider</name>
    <name type="synonym">Nephila clavata</name>
    <dbReference type="NCBI Taxonomy" id="2740835"/>
    <lineage>
        <taxon>Eukaryota</taxon>
        <taxon>Metazoa</taxon>
        <taxon>Ecdysozoa</taxon>
        <taxon>Arthropoda</taxon>
        <taxon>Chelicerata</taxon>
        <taxon>Arachnida</taxon>
        <taxon>Araneae</taxon>
        <taxon>Araneomorphae</taxon>
        <taxon>Entelegynae</taxon>
        <taxon>Araneoidea</taxon>
        <taxon>Nephilidae</taxon>
        <taxon>Trichonephila</taxon>
    </lineage>
</organism>
<accession>A0A8X6KDF6</accession>
<evidence type="ECO:0000313" key="2">
    <source>
        <dbReference type="Proteomes" id="UP000887116"/>
    </source>
</evidence>
<feature type="non-terminal residue" evidence="1">
    <location>
        <position position="274"/>
    </location>
</feature>
<gene>
    <name evidence="1" type="primary">NCL1_32900</name>
    <name evidence="1" type="ORF">TNCT_108581</name>
</gene>
<dbReference type="EMBL" id="BMAO01010649">
    <property type="protein sequence ID" value="GFQ68553.1"/>
    <property type="molecule type" value="Genomic_DNA"/>
</dbReference>
<sequence length="274" mass="30458">QANIGKSIFHPSVVYTVSILSDDQRTDQDTFVDTFVQLVYESDSLMDLFDFSKTPAIEYTQHAYKNGPVPELASQIAKHPIPPHNNRPKSNLSLISGYGQPVREMASDDRPKSEEKGHEQILGDCIRHLVTVLASLGARKPEKIADFSTRPMAQNFNVFTREEMVRVYSSVAASYLDSQGILTQDNAKDLANQYANTFEKSANETVVEDDPTSKFEAVGNGLMEFLMSVDTMTVEKGWVGAIYYESEWLLTAAETPASRDLFVRCSAEANGDPN</sequence>
<protein>
    <submittedName>
        <fullName evidence="1">Uncharacterized protein</fullName>
    </submittedName>
</protein>
<name>A0A8X6KDF6_TRICU</name>
<reference evidence="1" key="1">
    <citation type="submission" date="2020-07" db="EMBL/GenBank/DDBJ databases">
        <title>Multicomponent nature underlies the extraordinary mechanical properties of spider dragline silk.</title>
        <authorList>
            <person name="Kono N."/>
            <person name="Nakamura H."/>
            <person name="Mori M."/>
            <person name="Yoshida Y."/>
            <person name="Ohtoshi R."/>
            <person name="Malay A.D."/>
            <person name="Moran D.A.P."/>
            <person name="Tomita M."/>
            <person name="Numata K."/>
            <person name="Arakawa K."/>
        </authorList>
    </citation>
    <scope>NUCLEOTIDE SEQUENCE</scope>
</reference>
<dbReference type="Proteomes" id="UP000887116">
    <property type="component" value="Unassembled WGS sequence"/>
</dbReference>
<dbReference type="AlphaFoldDB" id="A0A8X6KDF6"/>
<dbReference type="Gene3D" id="1.10.274.60">
    <property type="entry name" value="Spidroin, repetitive domain"/>
    <property type="match status" value="1"/>
</dbReference>